<feature type="active site" description="Proton acceptor" evidence="12">
    <location>
        <position position="277"/>
    </location>
</feature>
<comment type="function">
    <text evidence="13">Catalyzes the oxidation of L-aspartate to iminoaspartate.</text>
</comment>
<keyword evidence="9 13" id="KW-0560">Oxidoreductase</keyword>
<keyword evidence="7 13" id="KW-0662">Pyridine nucleotide biosynthesis</keyword>
<dbReference type="SUPFAM" id="SSF46977">
    <property type="entry name" value="Succinate dehydrogenase/fumarate reductase flavoprotein C-terminal domain"/>
    <property type="match status" value="1"/>
</dbReference>
<dbReference type="RefSeq" id="WP_044664731.1">
    <property type="nucleotide sequence ID" value="NZ_CDRZ01000135.1"/>
</dbReference>
<evidence type="ECO:0000256" key="7">
    <source>
        <dbReference type="ARBA" id="ARBA00022642"/>
    </source>
</evidence>
<sequence length="516" mass="56943">MPSLEADFLIIGSGIAGLVAAHRAKEYGSVLLITKERAHDSNTEKAQGGIAAAIDADDSPFLHLEDTLSAGANFCDPDVVEVLVTEGPARVMELVDLGVRFDREGSAWVLGQEGAHSKRRILHASDATGWEIARKLIEECRADRRIFLREGCFLVDLLRDARSGRCRGVLFMDSLSGEFTTCRGRAVILATGGAGRLYENTTNPAVATGDGMAAAYRTGAALMDMEFVQFHPTALSRSGVPRFLISEAVRGEGAFLRNINGERFMPDYHEMAELAPRDVVSRAIVTEMRSIGSDHVNLDFSHLDRERFKKRFPNIWRTCDQYGIDLSEGQIPVAPAAHYIMGGVAVDKDCRTSVPGLYACGEVACNGVHGANRLASNSLLEGLVFGARAVEHARGFIKDTHNNVEFEFNLDERVQDWDVPWERITGAVRSLMWEKAGIIRHGAGLAAAIAELERIRQECPGRPASRRGVEAQNLLTLGWLTARAALMRKESRGGHYREDFPHRDDKNWLHHIVFQR</sequence>
<evidence type="ECO:0000256" key="10">
    <source>
        <dbReference type="ARBA" id="ARBA00048305"/>
    </source>
</evidence>
<comment type="subcellular location">
    <subcellularLocation>
        <location evidence="13">Cytoplasm</location>
    </subcellularLocation>
</comment>
<dbReference type="AlphaFoldDB" id="A0A0B7MKW1"/>
<dbReference type="UniPathway" id="UPA00253">
    <property type="reaction ID" value="UER00326"/>
</dbReference>
<dbReference type="OrthoDB" id="9806724at2"/>
<reference evidence="17" key="1">
    <citation type="submission" date="2015-01" db="EMBL/GenBank/DDBJ databases">
        <authorList>
            <person name="Manzoor Shahid"/>
            <person name="Zubair Saima"/>
        </authorList>
    </citation>
    <scope>NUCLEOTIDE SEQUENCE [LARGE SCALE GENOMIC DNA]</scope>
    <source>
        <strain evidence="17">Sp3</strain>
    </source>
</reference>
<evidence type="ECO:0000256" key="12">
    <source>
        <dbReference type="PIRSR" id="PIRSR000171-1"/>
    </source>
</evidence>
<dbReference type="PANTHER" id="PTHR42716:SF2">
    <property type="entry name" value="L-ASPARTATE OXIDASE, CHLOROPLASTIC"/>
    <property type="match status" value="1"/>
</dbReference>
<dbReference type="Pfam" id="PF00890">
    <property type="entry name" value="FAD_binding_2"/>
    <property type="match status" value="1"/>
</dbReference>
<evidence type="ECO:0000256" key="2">
    <source>
        <dbReference type="ARBA" id="ARBA00004950"/>
    </source>
</evidence>
<dbReference type="PRINTS" id="PR00368">
    <property type="entry name" value="FADPNR"/>
</dbReference>
<evidence type="ECO:0000256" key="1">
    <source>
        <dbReference type="ARBA" id="ARBA00001974"/>
    </source>
</evidence>
<accession>A0A0B7MKW1</accession>
<protein>
    <recommendedName>
        <fullName evidence="5 11">L-aspartate oxidase</fullName>
        <ecNumber evidence="4 11">1.4.3.16</ecNumber>
    </recommendedName>
</protein>
<evidence type="ECO:0000256" key="8">
    <source>
        <dbReference type="ARBA" id="ARBA00022827"/>
    </source>
</evidence>
<dbReference type="EMBL" id="CDRZ01000135">
    <property type="protein sequence ID" value="CEO88611.1"/>
    <property type="molecule type" value="Genomic_DNA"/>
</dbReference>
<gene>
    <name evidence="16" type="primary">nadB</name>
    <name evidence="16" type="ORF">SSCH_220017</name>
</gene>
<evidence type="ECO:0000256" key="6">
    <source>
        <dbReference type="ARBA" id="ARBA00022630"/>
    </source>
</evidence>
<dbReference type="GO" id="GO:0033765">
    <property type="term" value="F:steroid dehydrogenase activity, acting on the CH-CH group of donors"/>
    <property type="evidence" value="ECO:0007669"/>
    <property type="project" value="UniProtKB-ARBA"/>
</dbReference>
<dbReference type="PRINTS" id="PR00411">
    <property type="entry name" value="PNDRDTASEI"/>
</dbReference>
<evidence type="ECO:0000256" key="11">
    <source>
        <dbReference type="NCBIfam" id="TIGR00551"/>
    </source>
</evidence>
<dbReference type="InterPro" id="IPR027477">
    <property type="entry name" value="Succ_DH/fumarate_Rdtase_cat_sf"/>
</dbReference>
<feature type="domain" description="FAD-dependent oxidoreductase 2 FAD-binding" evidence="14">
    <location>
        <begin position="7"/>
        <end position="379"/>
    </location>
</feature>
<evidence type="ECO:0000313" key="16">
    <source>
        <dbReference type="EMBL" id="CEO88611.1"/>
    </source>
</evidence>
<dbReference type="InterPro" id="IPR015939">
    <property type="entry name" value="Fum_Rdtase/Succ_DH_flav-like_C"/>
</dbReference>
<keyword evidence="17" id="KW-1185">Reference proteome</keyword>
<dbReference type="InterPro" id="IPR036188">
    <property type="entry name" value="FAD/NAD-bd_sf"/>
</dbReference>
<proteinExistence type="inferred from homology"/>
<dbReference type="GO" id="GO:0005737">
    <property type="term" value="C:cytoplasm"/>
    <property type="evidence" value="ECO:0007669"/>
    <property type="project" value="UniProtKB-SubCell"/>
</dbReference>
<evidence type="ECO:0000256" key="9">
    <source>
        <dbReference type="ARBA" id="ARBA00023002"/>
    </source>
</evidence>
<dbReference type="NCBIfam" id="TIGR00551">
    <property type="entry name" value="nadB"/>
    <property type="match status" value="1"/>
</dbReference>
<dbReference type="GO" id="GO:0008734">
    <property type="term" value="F:L-aspartate oxidase activity"/>
    <property type="evidence" value="ECO:0007669"/>
    <property type="project" value="UniProtKB-UniRule"/>
</dbReference>
<keyword evidence="8 13" id="KW-0274">FAD</keyword>
<comment type="pathway">
    <text evidence="2 13">Cofactor biosynthesis; NAD(+) biosynthesis; iminoaspartate from L-aspartate (oxidase route): step 1/1.</text>
</comment>
<evidence type="ECO:0000313" key="17">
    <source>
        <dbReference type="Proteomes" id="UP000046155"/>
    </source>
</evidence>
<dbReference type="InterPro" id="IPR005288">
    <property type="entry name" value="NadB"/>
</dbReference>
<evidence type="ECO:0000256" key="5">
    <source>
        <dbReference type="ARBA" id="ARBA00021901"/>
    </source>
</evidence>
<feature type="domain" description="Fumarate reductase/succinate dehydrogenase flavoprotein-like C-terminal" evidence="15">
    <location>
        <begin position="429"/>
        <end position="514"/>
    </location>
</feature>
<evidence type="ECO:0000259" key="15">
    <source>
        <dbReference type="Pfam" id="PF02910"/>
    </source>
</evidence>
<comment type="cofactor">
    <cofactor evidence="1 13">
        <name>FAD</name>
        <dbReference type="ChEBI" id="CHEBI:57692"/>
    </cofactor>
</comment>
<dbReference type="Gene3D" id="3.50.50.60">
    <property type="entry name" value="FAD/NAD(P)-binding domain"/>
    <property type="match status" value="1"/>
</dbReference>
<evidence type="ECO:0000256" key="4">
    <source>
        <dbReference type="ARBA" id="ARBA00012173"/>
    </source>
</evidence>
<dbReference type="Gene3D" id="3.90.700.10">
    <property type="entry name" value="Succinate dehydrogenase/fumarate reductase flavoprotein, catalytic domain"/>
    <property type="match status" value="1"/>
</dbReference>
<dbReference type="FunFam" id="3.90.700.10:FF:000002">
    <property type="entry name" value="L-aspartate oxidase"/>
    <property type="match status" value="1"/>
</dbReference>
<dbReference type="GO" id="GO:0034628">
    <property type="term" value="P:'de novo' NAD+ biosynthetic process from L-aspartate"/>
    <property type="evidence" value="ECO:0007669"/>
    <property type="project" value="TreeGrafter"/>
</dbReference>
<dbReference type="SUPFAM" id="SSF51905">
    <property type="entry name" value="FAD/NAD(P)-binding domain"/>
    <property type="match status" value="1"/>
</dbReference>
<comment type="catalytic activity">
    <reaction evidence="10">
        <text>L-aspartate + O2 = iminosuccinate + H2O2</text>
        <dbReference type="Rhea" id="RHEA:25876"/>
        <dbReference type="ChEBI" id="CHEBI:15379"/>
        <dbReference type="ChEBI" id="CHEBI:16240"/>
        <dbReference type="ChEBI" id="CHEBI:29991"/>
        <dbReference type="ChEBI" id="CHEBI:77875"/>
        <dbReference type="EC" id="1.4.3.16"/>
    </reaction>
    <physiologicalReaction direction="left-to-right" evidence="10">
        <dbReference type="Rhea" id="RHEA:25877"/>
    </physiologicalReaction>
</comment>
<dbReference type="PIRSF" id="PIRSF000171">
    <property type="entry name" value="SDHA_APRA_LASPO"/>
    <property type="match status" value="1"/>
</dbReference>
<dbReference type="SUPFAM" id="SSF56425">
    <property type="entry name" value="Succinate dehydrogenase/fumarate reductase flavoprotein, catalytic domain"/>
    <property type="match status" value="1"/>
</dbReference>
<dbReference type="EC" id="1.4.3.16" evidence="4 11"/>
<dbReference type="Proteomes" id="UP000046155">
    <property type="component" value="Unassembled WGS sequence"/>
</dbReference>
<dbReference type="Gene3D" id="1.20.58.100">
    <property type="entry name" value="Fumarate reductase/succinate dehydrogenase flavoprotein-like, C-terminal domain"/>
    <property type="match status" value="1"/>
</dbReference>
<evidence type="ECO:0000259" key="14">
    <source>
        <dbReference type="Pfam" id="PF00890"/>
    </source>
</evidence>
<dbReference type="InterPro" id="IPR003953">
    <property type="entry name" value="FAD-dep_OxRdtase_2_FAD-bd"/>
</dbReference>
<keyword evidence="6 13" id="KW-0285">Flavoprotein</keyword>
<evidence type="ECO:0000256" key="3">
    <source>
        <dbReference type="ARBA" id="ARBA00008562"/>
    </source>
</evidence>
<dbReference type="Pfam" id="PF02910">
    <property type="entry name" value="Succ_DH_flav_C"/>
    <property type="match status" value="1"/>
</dbReference>
<organism evidence="16 17">
    <name type="scientific">Syntrophaceticus schinkii</name>
    <dbReference type="NCBI Taxonomy" id="499207"/>
    <lineage>
        <taxon>Bacteria</taxon>
        <taxon>Bacillati</taxon>
        <taxon>Bacillota</taxon>
        <taxon>Clostridia</taxon>
        <taxon>Thermoanaerobacterales</taxon>
        <taxon>Thermoanaerobacterales Family III. Incertae Sedis</taxon>
        <taxon>Syntrophaceticus</taxon>
    </lineage>
</organism>
<comment type="similarity">
    <text evidence="3 13">Belongs to the FAD-dependent oxidoreductase 2 family. NadB subfamily.</text>
</comment>
<name>A0A0B7MKW1_9FIRM</name>
<evidence type="ECO:0000256" key="13">
    <source>
        <dbReference type="RuleBase" id="RU362049"/>
    </source>
</evidence>
<dbReference type="PANTHER" id="PTHR42716">
    <property type="entry name" value="L-ASPARTATE OXIDASE"/>
    <property type="match status" value="1"/>
</dbReference>
<dbReference type="InterPro" id="IPR037099">
    <property type="entry name" value="Fum_R/Succ_DH_flav-like_C_sf"/>
</dbReference>